<dbReference type="RefSeq" id="WP_198839485.1">
    <property type="nucleotide sequence ID" value="NZ_JAEHFJ010000001.1"/>
</dbReference>
<reference evidence="2 3" key="1">
    <citation type="submission" date="2020-12" db="EMBL/GenBank/DDBJ databases">
        <title>Aureibaculum luteum sp. nov. and Aureibaculum flavum sp. nov., novel members of the family Flavobacteriaceae isolated from Antarctic intertidal sediments.</title>
        <authorList>
            <person name="He X."/>
            <person name="Zhang X."/>
        </authorList>
    </citation>
    <scope>NUCLEOTIDE SEQUENCE [LARGE SCALE GENOMIC DNA]</scope>
    <source>
        <strain evidence="2 3">A20</strain>
    </source>
</reference>
<organism evidence="2 3">
    <name type="scientific">Aureibaculum flavum</name>
    <dbReference type="NCBI Taxonomy" id="2795986"/>
    <lineage>
        <taxon>Bacteria</taxon>
        <taxon>Pseudomonadati</taxon>
        <taxon>Bacteroidota</taxon>
        <taxon>Flavobacteriia</taxon>
        <taxon>Flavobacteriales</taxon>
        <taxon>Flavobacteriaceae</taxon>
        <taxon>Aureibaculum</taxon>
    </lineage>
</organism>
<dbReference type="Proteomes" id="UP000623301">
    <property type="component" value="Unassembled WGS sequence"/>
</dbReference>
<keyword evidence="3" id="KW-1185">Reference proteome</keyword>
<dbReference type="PROSITE" id="PS51257">
    <property type="entry name" value="PROKAR_LIPOPROTEIN"/>
    <property type="match status" value="1"/>
</dbReference>
<evidence type="ECO:0000259" key="1">
    <source>
        <dbReference type="Pfam" id="PF14289"/>
    </source>
</evidence>
<proteinExistence type="predicted"/>
<name>A0ABS0WKY6_9FLAO</name>
<feature type="domain" description="DUF4369" evidence="1">
    <location>
        <begin position="31"/>
        <end position="122"/>
    </location>
</feature>
<evidence type="ECO:0000313" key="3">
    <source>
        <dbReference type="Proteomes" id="UP000623301"/>
    </source>
</evidence>
<dbReference type="EMBL" id="JAEHFJ010000001">
    <property type="protein sequence ID" value="MBJ2172632.1"/>
    <property type="molecule type" value="Genomic_DNA"/>
</dbReference>
<sequence>MKYLILIITLMCSFISCDKNEPKKNDNSFFILGQFDSISDNTRVFLKFQASNNIIPLDTVYTLNNTFQFSGKITKPEVFGIYIDSIKGSIGLFIQNDSVFIEVDKNWLSNSIIKGSQLNDKYLNFTTKSNEIISKTNYLFPLFQKARTENDVDKLKEINKKIDAIYKENETFTLNFAKENSNSYIAAFALQTVLKSNSVKKDSIAIIYNNFSNSVKKGDFALQILIYLDSVKAISNLSDSN</sequence>
<comment type="caution">
    <text evidence="2">The sequence shown here is derived from an EMBL/GenBank/DDBJ whole genome shotgun (WGS) entry which is preliminary data.</text>
</comment>
<evidence type="ECO:0000313" key="2">
    <source>
        <dbReference type="EMBL" id="MBJ2172632.1"/>
    </source>
</evidence>
<accession>A0ABS0WKY6</accession>
<protein>
    <submittedName>
        <fullName evidence="2">DUF4369 domain-containing protein</fullName>
    </submittedName>
</protein>
<gene>
    <name evidence="2" type="ORF">JBL43_00170</name>
</gene>
<dbReference type="Pfam" id="PF14289">
    <property type="entry name" value="DUF4369"/>
    <property type="match status" value="1"/>
</dbReference>
<dbReference type="InterPro" id="IPR025380">
    <property type="entry name" value="DUF4369"/>
</dbReference>